<dbReference type="InterPro" id="IPR011990">
    <property type="entry name" value="TPR-like_helical_dom_sf"/>
</dbReference>
<dbReference type="InterPro" id="IPR050469">
    <property type="entry name" value="Diguanylate_Cyclase"/>
</dbReference>
<evidence type="ECO:0000256" key="4">
    <source>
        <dbReference type="SAM" id="Phobius"/>
    </source>
</evidence>
<gene>
    <name evidence="6" type="ORF">ADS77_11475</name>
</gene>
<accession>A0A0N1MVI0</accession>
<reference evidence="6 7" key="1">
    <citation type="submission" date="2015-08" db="EMBL/GenBank/DDBJ databases">
        <title>Draft Genome Sequence of Pseudoalteromonas porphyrae UCD-SED14.</title>
        <authorList>
            <person name="Coil D.A."/>
            <person name="Jospin G."/>
            <person name="Lee R.D."/>
            <person name="Eisen J.A."/>
        </authorList>
    </citation>
    <scope>NUCLEOTIDE SEQUENCE [LARGE SCALE GENOMIC DNA]</scope>
    <source>
        <strain evidence="6 7">UCD-SED14</strain>
    </source>
</reference>
<dbReference type="Gene3D" id="3.30.70.270">
    <property type="match status" value="1"/>
</dbReference>
<dbReference type="Proteomes" id="UP000037848">
    <property type="component" value="Unassembled WGS sequence"/>
</dbReference>
<keyword evidence="4" id="KW-0472">Membrane</keyword>
<dbReference type="EC" id="2.7.7.65" evidence="2"/>
<dbReference type="SMART" id="SM00028">
    <property type="entry name" value="TPR"/>
    <property type="match status" value="7"/>
</dbReference>
<dbReference type="SMART" id="SM00267">
    <property type="entry name" value="GGDEF"/>
    <property type="match status" value="1"/>
</dbReference>
<evidence type="ECO:0000313" key="7">
    <source>
        <dbReference type="Proteomes" id="UP000037848"/>
    </source>
</evidence>
<comment type="caution">
    <text evidence="6">The sequence shown here is derived from an EMBL/GenBank/DDBJ whole genome shotgun (WGS) entry which is preliminary data.</text>
</comment>
<comment type="catalytic activity">
    <reaction evidence="3">
        <text>2 GTP = 3',3'-c-di-GMP + 2 diphosphate</text>
        <dbReference type="Rhea" id="RHEA:24898"/>
        <dbReference type="ChEBI" id="CHEBI:33019"/>
        <dbReference type="ChEBI" id="CHEBI:37565"/>
        <dbReference type="ChEBI" id="CHEBI:58805"/>
        <dbReference type="EC" id="2.7.7.65"/>
    </reaction>
</comment>
<feature type="domain" description="GGDEF" evidence="5">
    <location>
        <begin position="509"/>
        <end position="641"/>
    </location>
</feature>
<dbReference type="InterPro" id="IPR043128">
    <property type="entry name" value="Rev_trsase/Diguanyl_cyclase"/>
</dbReference>
<dbReference type="InterPro" id="IPR000160">
    <property type="entry name" value="GGDEF_dom"/>
</dbReference>
<evidence type="ECO:0000313" key="6">
    <source>
        <dbReference type="EMBL" id="KPH62674.1"/>
    </source>
</evidence>
<dbReference type="PANTHER" id="PTHR45138">
    <property type="entry name" value="REGULATORY COMPONENTS OF SENSORY TRANSDUCTION SYSTEM"/>
    <property type="match status" value="1"/>
</dbReference>
<dbReference type="STRING" id="187330.AMS58_01070"/>
<dbReference type="AlphaFoldDB" id="A0A0N1MVI0"/>
<proteinExistence type="predicted"/>
<dbReference type="OrthoDB" id="6191081at2"/>
<keyword evidence="4" id="KW-0812">Transmembrane</keyword>
<comment type="cofactor">
    <cofactor evidence="1">
        <name>Mg(2+)</name>
        <dbReference type="ChEBI" id="CHEBI:18420"/>
    </cofactor>
</comment>
<dbReference type="CDD" id="cd01949">
    <property type="entry name" value="GGDEF"/>
    <property type="match status" value="1"/>
</dbReference>
<organism evidence="6 7">
    <name type="scientific">Pseudoalteromonas porphyrae</name>
    <dbReference type="NCBI Taxonomy" id="187330"/>
    <lineage>
        <taxon>Bacteria</taxon>
        <taxon>Pseudomonadati</taxon>
        <taxon>Pseudomonadota</taxon>
        <taxon>Gammaproteobacteria</taxon>
        <taxon>Alteromonadales</taxon>
        <taxon>Pseudoalteromonadaceae</taxon>
        <taxon>Pseudoalteromonas</taxon>
    </lineage>
</organism>
<evidence type="ECO:0000259" key="5">
    <source>
        <dbReference type="PROSITE" id="PS50887"/>
    </source>
</evidence>
<dbReference type="FunFam" id="3.30.70.270:FF:000001">
    <property type="entry name" value="Diguanylate cyclase domain protein"/>
    <property type="match status" value="1"/>
</dbReference>
<dbReference type="RefSeq" id="WP_054454524.1">
    <property type="nucleotide sequence ID" value="NZ_LHPH01000012.1"/>
</dbReference>
<keyword evidence="4" id="KW-1133">Transmembrane helix</keyword>
<keyword evidence="7" id="KW-1185">Reference proteome</keyword>
<dbReference type="InterPro" id="IPR029787">
    <property type="entry name" value="Nucleotide_cyclase"/>
</dbReference>
<sequence length="641" mass="73765">MMHIQQRKNAILAVLQSLIVSFVVCGYLFLNTVSAKTTFDEQWLTTQLATAEKKSIQDPTQAITYLTQLLSKHENNVTALQRSKLQIYLAENYLLNGEMTPAIELEKQVSVHLDLLDNFTHIDYLLVQANIYNSIGDPKNALTALLEAKNKAELFGDDDLKGNVYSSLASYYVYNHDEIRAIDYFYKAYELISRGGNQLKLAYIESTMAKSYEFLFDFEKAIELQNKALAYFLKNDLSFDIMVSYFHLAKIYLKLSRSQDAIDNANKMLKINYEVANPSFDYYAYIIIAEANLQLDNLDKAIDYLNLSNVYFHELEDVHNIIKHLYIQAEIELKKNNLTNASSTLEKARQLLANIPVENSVTLELKLVALQAQLAIQQGNYQQAVSYQQAHIELSAQYYNQVRELSRSRHKVQFDIKKVELEKQLLEKNKELNEFALQEIKQQQTLQKTAMLSVLLLFLVLLIFTWRQYRLRRKFSLLANTDFLTGVANRRKIMDLAELQWLQLKLDNQKFTLICFDLDHFKKINDNYGHPAGDLVLKAVTQISQRAIRESDFLGRIGGEEFLVVLNNTTSVEATEIAFRIKSDIEKEHIISDGQIIKITASFGVAQKSSELTSFKDLLKKADKALYTAKEHGRNRVEINE</sequence>
<dbReference type="SUPFAM" id="SSF48452">
    <property type="entry name" value="TPR-like"/>
    <property type="match status" value="3"/>
</dbReference>
<feature type="transmembrane region" description="Helical" evidence="4">
    <location>
        <begin position="12"/>
        <end position="30"/>
    </location>
</feature>
<dbReference type="SUPFAM" id="SSF55073">
    <property type="entry name" value="Nucleotide cyclase"/>
    <property type="match status" value="1"/>
</dbReference>
<feature type="transmembrane region" description="Helical" evidence="4">
    <location>
        <begin position="449"/>
        <end position="466"/>
    </location>
</feature>
<dbReference type="Gene3D" id="1.25.40.10">
    <property type="entry name" value="Tetratricopeptide repeat domain"/>
    <property type="match status" value="1"/>
</dbReference>
<dbReference type="PANTHER" id="PTHR45138:SF9">
    <property type="entry name" value="DIGUANYLATE CYCLASE DGCM-RELATED"/>
    <property type="match status" value="1"/>
</dbReference>
<evidence type="ECO:0000256" key="2">
    <source>
        <dbReference type="ARBA" id="ARBA00012528"/>
    </source>
</evidence>
<evidence type="ECO:0000256" key="3">
    <source>
        <dbReference type="ARBA" id="ARBA00034247"/>
    </source>
</evidence>
<dbReference type="Pfam" id="PF00990">
    <property type="entry name" value="GGDEF"/>
    <property type="match status" value="1"/>
</dbReference>
<protein>
    <recommendedName>
        <fullName evidence="2">diguanylate cyclase</fullName>
        <ecNumber evidence="2">2.7.7.65</ecNumber>
    </recommendedName>
</protein>
<name>A0A0N1MVI0_9GAMM</name>
<evidence type="ECO:0000256" key="1">
    <source>
        <dbReference type="ARBA" id="ARBA00001946"/>
    </source>
</evidence>
<dbReference type="GO" id="GO:0052621">
    <property type="term" value="F:diguanylate cyclase activity"/>
    <property type="evidence" value="ECO:0007669"/>
    <property type="project" value="UniProtKB-EC"/>
</dbReference>
<dbReference type="PATRIC" id="fig|187330.3.peg.701"/>
<dbReference type="InterPro" id="IPR019734">
    <property type="entry name" value="TPR_rpt"/>
</dbReference>
<dbReference type="EMBL" id="LHPH01000012">
    <property type="protein sequence ID" value="KPH62674.1"/>
    <property type="molecule type" value="Genomic_DNA"/>
</dbReference>
<dbReference type="PROSITE" id="PS50887">
    <property type="entry name" value="GGDEF"/>
    <property type="match status" value="1"/>
</dbReference>
<dbReference type="NCBIfam" id="TIGR00254">
    <property type="entry name" value="GGDEF"/>
    <property type="match status" value="1"/>
</dbReference>